<dbReference type="InterPro" id="IPR045054">
    <property type="entry name" value="P4HA-like"/>
</dbReference>
<name>A0A368BR22_9GAMM</name>
<keyword evidence="3" id="KW-0847">Vitamin C</keyword>
<feature type="domain" description="Fe2OG dioxygenase" evidence="8">
    <location>
        <begin position="149"/>
        <end position="259"/>
    </location>
</feature>
<keyword evidence="7" id="KW-1133">Transmembrane helix</keyword>
<evidence type="ECO:0000256" key="2">
    <source>
        <dbReference type="ARBA" id="ARBA00022723"/>
    </source>
</evidence>
<dbReference type="GO" id="GO:0031418">
    <property type="term" value="F:L-ascorbic acid binding"/>
    <property type="evidence" value="ECO:0007669"/>
    <property type="project" value="UniProtKB-KW"/>
</dbReference>
<dbReference type="InterPro" id="IPR006620">
    <property type="entry name" value="Pro_4_hyd_alph"/>
</dbReference>
<sequence>MDVAGFVIAIFALIFSIIALGLAMRALYIIGVNAGLDKKVSQNNLAPVVKSATPVKKFKDPIRTDGNKIIYNEEPLIYVIEDFISEEECQHFVNESRSKLERAKTIGGKDGIYHENRTGMNCWIHHGHSTVSKAVGDRIADLIGFPLKNAESFQVVYYTGGTQYNDHHDAFKHDTDEGKKHLKRGGQRIYTALGYLNDVEEGGATEFRDLNISVKPKKGSLLVWKNVLPGTTKVHPDSLHAGRPVTKGEKFAFNLWFRENKFV</sequence>
<dbReference type="EMBL" id="QOPD01000001">
    <property type="protein sequence ID" value="RCL39282.1"/>
    <property type="molecule type" value="Genomic_DNA"/>
</dbReference>
<evidence type="ECO:0000313" key="10">
    <source>
        <dbReference type="Proteomes" id="UP000252147"/>
    </source>
</evidence>
<evidence type="ECO:0000256" key="1">
    <source>
        <dbReference type="ARBA" id="ARBA00001961"/>
    </source>
</evidence>
<organism evidence="9 10">
    <name type="scientific">SAR86 cluster bacterium</name>
    <dbReference type="NCBI Taxonomy" id="2030880"/>
    <lineage>
        <taxon>Bacteria</taxon>
        <taxon>Pseudomonadati</taxon>
        <taxon>Pseudomonadota</taxon>
        <taxon>Gammaproteobacteria</taxon>
        <taxon>SAR86 cluster</taxon>
    </lineage>
</organism>
<gene>
    <name evidence="9" type="ORF">DBW97_00720</name>
</gene>
<keyword evidence="5" id="KW-0560">Oxidoreductase</keyword>
<dbReference type="InterPro" id="IPR005123">
    <property type="entry name" value="Oxoglu/Fe-dep_dioxygenase_dom"/>
</dbReference>
<protein>
    <submittedName>
        <fullName evidence="9">2OG-Fe(II) oxygenase</fullName>
    </submittedName>
</protein>
<dbReference type="Gene3D" id="2.60.120.620">
    <property type="entry name" value="q2cbj1_9rhob like domain"/>
    <property type="match status" value="1"/>
</dbReference>
<comment type="caution">
    <text evidence="9">The sequence shown here is derived from an EMBL/GenBank/DDBJ whole genome shotgun (WGS) entry which is preliminary data.</text>
</comment>
<keyword evidence="2" id="KW-0479">Metal-binding</keyword>
<dbReference type="SMART" id="SM00702">
    <property type="entry name" value="P4Hc"/>
    <property type="match status" value="1"/>
</dbReference>
<evidence type="ECO:0000256" key="7">
    <source>
        <dbReference type="SAM" id="Phobius"/>
    </source>
</evidence>
<dbReference type="GO" id="GO:0005506">
    <property type="term" value="F:iron ion binding"/>
    <property type="evidence" value="ECO:0007669"/>
    <property type="project" value="InterPro"/>
</dbReference>
<comment type="cofactor">
    <cofactor evidence="1">
        <name>L-ascorbate</name>
        <dbReference type="ChEBI" id="CHEBI:38290"/>
    </cofactor>
</comment>
<keyword evidence="4" id="KW-0223">Dioxygenase</keyword>
<evidence type="ECO:0000256" key="4">
    <source>
        <dbReference type="ARBA" id="ARBA00022964"/>
    </source>
</evidence>
<reference evidence="9 10" key="1">
    <citation type="journal article" date="2018" name="Microbiome">
        <title>Fine metagenomic profile of the Mediterranean stratified and mixed water columns revealed by assembly and recruitment.</title>
        <authorList>
            <person name="Haro-Moreno J.M."/>
            <person name="Lopez-Perez M."/>
            <person name="De La Torre J.R."/>
            <person name="Picazo A."/>
            <person name="Camacho A."/>
            <person name="Rodriguez-Valera F."/>
        </authorList>
    </citation>
    <scope>NUCLEOTIDE SEQUENCE [LARGE SCALE GENOMIC DNA]</scope>
    <source>
        <strain evidence="9">MED-G83</strain>
    </source>
</reference>
<proteinExistence type="predicted"/>
<evidence type="ECO:0000256" key="3">
    <source>
        <dbReference type="ARBA" id="ARBA00022896"/>
    </source>
</evidence>
<evidence type="ECO:0000256" key="6">
    <source>
        <dbReference type="ARBA" id="ARBA00023004"/>
    </source>
</evidence>
<dbReference type="GO" id="GO:0004656">
    <property type="term" value="F:procollagen-proline 4-dioxygenase activity"/>
    <property type="evidence" value="ECO:0007669"/>
    <property type="project" value="TreeGrafter"/>
</dbReference>
<keyword evidence="6" id="KW-0408">Iron</keyword>
<dbReference type="Pfam" id="PF13640">
    <property type="entry name" value="2OG-FeII_Oxy_3"/>
    <property type="match status" value="1"/>
</dbReference>
<evidence type="ECO:0000313" key="9">
    <source>
        <dbReference type="EMBL" id="RCL39282.1"/>
    </source>
</evidence>
<evidence type="ECO:0000259" key="8">
    <source>
        <dbReference type="PROSITE" id="PS51471"/>
    </source>
</evidence>
<dbReference type="Proteomes" id="UP000252147">
    <property type="component" value="Unassembled WGS sequence"/>
</dbReference>
<evidence type="ECO:0000256" key="5">
    <source>
        <dbReference type="ARBA" id="ARBA00023002"/>
    </source>
</evidence>
<dbReference type="InterPro" id="IPR044862">
    <property type="entry name" value="Pro_4_hyd_alph_FE2OG_OXY"/>
</dbReference>
<dbReference type="AlphaFoldDB" id="A0A368BR22"/>
<accession>A0A368BR22</accession>
<feature type="transmembrane region" description="Helical" evidence="7">
    <location>
        <begin position="6"/>
        <end position="30"/>
    </location>
</feature>
<dbReference type="PANTHER" id="PTHR10869">
    <property type="entry name" value="PROLYL 4-HYDROXYLASE ALPHA SUBUNIT"/>
    <property type="match status" value="1"/>
</dbReference>
<dbReference type="PROSITE" id="PS51471">
    <property type="entry name" value="FE2OG_OXY"/>
    <property type="match status" value="1"/>
</dbReference>
<keyword evidence="7" id="KW-0472">Membrane</keyword>
<keyword evidence="7" id="KW-0812">Transmembrane</keyword>
<dbReference type="PANTHER" id="PTHR10869:SF246">
    <property type="entry name" value="TRANSMEMBRANE PROLYL 4-HYDROXYLASE"/>
    <property type="match status" value="1"/>
</dbReference>